<dbReference type="EMBL" id="JAFELM010000016">
    <property type="protein sequence ID" value="MBM6616784.1"/>
    <property type="molecule type" value="Genomic_DNA"/>
</dbReference>
<dbReference type="InterPro" id="IPR020615">
    <property type="entry name" value="Thiolase_acyl_enz_int_AS"/>
</dbReference>
<dbReference type="PROSITE" id="PS00737">
    <property type="entry name" value="THIOLASE_2"/>
    <property type="match status" value="1"/>
</dbReference>
<dbReference type="InterPro" id="IPR016039">
    <property type="entry name" value="Thiolase-like"/>
</dbReference>
<gene>
    <name evidence="9" type="ORF">JR050_03695</name>
</gene>
<evidence type="ECO:0000256" key="4">
    <source>
        <dbReference type="ARBA" id="ARBA00023315"/>
    </source>
</evidence>
<dbReference type="NCBIfam" id="NF006086">
    <property type="entry name" value="PRK08235.1"/>
    <property type="match status" value="1"/>
</dbReference>
<dbReference type="PANTHER" id="PTHR18919:SF107">
    <property type="entry name" value="ACETYL-COA ACETYLTRANSFERASE, CYTOSOLIC"/>
    <property type="match status" value="1"/>
</dbReference>
<dbReference type="PROSITE" id="PS00098">
    <property type="entry name" value="THIOLASE_1"/>
    <property type="match status" value="1"/>
</dbReference>
<dbReference type="NCBIfam" id="TIGR01930">
    <property type="entry name" value="AcCoA-C-Actrans"/>
    <property type="match status" value="1"/>
</dbReference>
<evidence type="ECO:0000256" key="1">
    <source>
        <dbReference type="ARBA" id="ARBA00010982"/>
    </source>
</evidence>
<dbReference type="InterPro" id="IPR020616">
    <property type="entry name" value="Thiolase_N"/>
</dbReference>
<evidence type="ECO:0000313" key="9">
    <source>
        <dbReference type="EMBL" id="MBM6616784.1"/>
    </source>
</evidence>
<dbReference type="CDD" id="cd00751">
    <property type="entry name" value="thiolase"/>
    <property type="match status" value="1"/>
</dbReference>
<dbReference type="RefSeq" id="WP_204202166.1">
    <property type="nucleotide sequence ID" value="NZ_JAFELM010000016.1"/>
</dbReference>
<dbReference type="SUPFAM" id="SSF53901">
    <property type="entry name" value="Thiolase-like"/>
    <property type="match status" value="2"/>
</dbReference>
<feature type="domain" description="Thiolase N-terminal" evidence="7">
    <location>
        <begin position="5"/>
        <end position="263"/>
    </location>
</feature>
<dbReference type="InterPro" id="IPR002155">
    <property type="entry name" value="Thiolase"/>
</dbReference>
<evidence type="ECO:0000259" key="8">
    <source>
        <dbReference type="Pfam" id="PF02803"/>
    </source>
</evidence>
<proteinExistence type="inferred from homology"/>
<evidence type="ECO:0000256" key="6">
    <source>
        <dbReference type="RuleBase" id="RU003557"/>
    </source>
</evidence>
<dbReference type="Pfam" id="PF02803">
    <property type="entry name" value="Thiolase_C"/>
    <property type="match status" value="1"/>
</dbReference>
<dbReference type="PIRSF" id="PIRSF000429">
    <property type="entry name" value="Ac-CoA_Ac_transf"/>
    <property type="match status" value="1"/>
</dbReference>
<name>A0ABS2DEA9_9BACI</name>
<evidence type="ECO:0000259" key="7">
    <source>
        <dbReference type="Pfam" id="PF00108"/>
    </source>
</evidence>
<evidence type="ECO:0000256" key="2">
    <source>
        <dbReference type="ARBA" id="ARBA00012705"/>
    </source>
</evidence>
<evidence type="ECO:0000256" key="3">
    <source>
        <dbReference type="ARBA" id="ARBA00022679"/>
    </source>
</evidence>
<keyword evidence="3 6" id="KW-0808">Transferase</keyword>
<keyword evidence="4 6" id="KW-0012">Acyltransferase</keyword>
<reference evidence="9 10" key="1">
    <citation type="submission" date="2021-02" db="EMBL/GenBank/DDBJ databases">
        <title>Bacillus sp. RD4P76, an endophyte from a halophyte.</title>
        <authorList>
            <person name="Sun J.-Q."/>
        </authorList>
    </citation>
    <scope>NUCLEOTIDE SEQUENCE [LARGE SCALE GENOMIC DNA]</scope>
    <source>
        <strain evidence="9 10">RD4P76</strain>
    </source>
</reference>
<sequence>MGRTVILSGVRTPFGKFGGGLSTFTASELGGMAVKEALNRANVTPEDVQEVILGTVLQGGQGQIPSRQAARHAGIPWEVKTETINKVCASGLRSVTLADQIIRAGDEEVIVAGGMESMSNAPYVLPKARWGLRMGDATVTDLMVHDGLTCSFEGVHMGTYGNGVASELGLTREEQDAWSYRSHELAIKAIESGRLAEEIVPVEVPRRKGNPVVVENDESPRKETSIEALANLKPVFGKDGTITAGNAPGINDGAAALVLMSEDRAISEGRNPLATIIGHAAIATEAKDFPKTPGIVINELLKKTGKSIEEIDLFEVNEAFAAVALASGKIAGLNPEKVNVNGGAVALGHPIGASGARIIITLAYELKRRGGGIGIASICSGGGQGDAIMIEVKA</sequence>
<protein>
    <recommendedName>
        <fullName evidence="2">acetyl-CoA C-acetyltransferase</fullName>
        <ecNumber evidence="2">2.3.1.9</ecNumber>
    </recommendedName>
    <alternativeName>
        <fullName evidence="5">Acetoacetyl-CoA thiolase</fullName>
    </alternativeName>
</protein>
<dbReference type="InterPro" id="IPR020617">
    <property type="entry name" value="Thiolase_C"/>
</dbReference>
<dbReference type="PROSITE" id="PS00099">
    <property type="entry name" value="THIOLASE_3"/>
    <property type="match status" value="1"/>
</dbReference>
<evidence type="ECO:0000313" key="10">
    <source>
        <dbReference type="Proteomes" id="UP001518925"/>
    </source>
</evidence>
<dbReference type="InterPro" id="IPR020613">
    <property type="entry name" value="Thiolase_CS"/>
</dbReference>
<feature type="domain" description="Thiolase C-terminal" evidence="8">
    <location>
        <begin position="271"/>
        <end position="391"/>
    </location>
</feature>
<evidence type="ECO:0000256" key="5">
    <source>
        <dbReference type="ARBA" id="ARBA00030755"/>
    </source>
</evidence>
<organism evidence="9 10">
    <name type="scientific">Bacillus suaedaesalsae</name>
    <dbReference type="NCBI Taxonomy" id="2810349"/>
    <lineage>
        <taxon>Bacteria</taxon>
        <taxon>Bacillati</taxon>
        <taxon>Bacillota</taxon>
        <taxon>Bacilli</taxon>
        <taxon>Bacillales</taxon>
        <taxon>Bacillaceae</taxon>
        <taxon>Bacillus</taxon>
    </lineage>
</organism>
<accession>A0ABS2DEA9</accession>
<comment type="similarity">
    <text evidence="1 6">Belongs to the thiolase-like superfamily. Thiolase family.</text>
</comment>
<keyword evidence="10" id="KW-1185">Reference proteome</keyword>
<dbReference type="GO" id="GO:0003985">
    <property type="term" value="F:acetyl-CoA C-acetyltransferase activity"/>
    <property type="evidence" value="ECO:0007669"/>
    <property type="project" value="UniProtKB-EC"/>
</dbReference>
<dbReference type="EC" id="2.3.1.9" evidence="2"/>
<dbReference type="Proteomes" id="UP001518925">
    <property type="component" value="Unassembled WGS sequence"/>
</dbReference>
<dbReference type="PANTHER" id="PTHR18919">
    <property type="entry name" value="ACETYL-COA C-ACYLTRANSFERASE"/>
    <property type="match status" value="1"/>
</dbReference>
<dbReference type="Pfam" id="PF00108">
    <property type="entry name" value="Thiolase_N"/>
    <property type="match status" value="1"/>
</dbReference>
<comment type="caution">
    <text evidence="9">The sequence shown here is derived from an EMBL/GenBank/DDBJ whole genome shotgun (WGS) entry which is preliminary data.</text>
</comment>
<dbReference type="InterPro" id="IPR020610">
    <property type="entry name" value="Thiolase_AS"/>
</dbReference>
<dbReference type="Gene3D" id="3.40.47.10">
    <property type="match status" value="2"/>
</dbReference>